<keyword evidence="3 5" id="KW-0479">Metal-binding</keyword>
<gene>
    <name evidence="7" type="ORF">R7226_02150</name>
</gene>
<feature type="transmembrane region" description="Helical" evidence="5">
    <location>
        <begin position="106"/>
        <end position="127"/>
    </location>
</feature>
<proteinExistence type="inferred from homology"/>
<keyword evidence="5" id="KW-0732">Signal</keyword>
<keyword evidence="2 5" id="KW-0349">Heme</keyword>
<reference evidence="7 8" key="2">
    <citation type="submission" date="2023-10" db="EMBL/GenBank/DDBJ databases">
        <authorList>
            <person name="Han X.F."/>
        </authorList>
    </citation>
    <scope>NUCLEOTIDE SEQUENCE [LARGE SCALE GENOMIC DNA]</scope>
    <source>
        <strain evidence="7 8">KCTC 39840</strain>
    </source>
</reference>
<dbReference type="InterPro" id="IPR038297">
    <property type="entry name" value="CcmH/CycL/NrfF/Ccl2_sf"/>
</dbReference>
<protein>
    <recommendedName>
        <fullName evidence="5">Cytochrome c-type biogenesis protein</fullName>
    </recommendedName>
</protein>
<comment type="similarity">
    <text evidence="1 5">Belongs to the CcmH/CycL/Ccl2/NrfF family.</text>
</comment>
<feature type="domain" description="CcmH/CycL/Ccl2/NrfF N-terminal" evidence="6">
    <location>
        <begin position="12"/>
        <end position="159"/>
    </location>
</feature>
<comment type="function">
    <text evidence="5">Possible subunit of a heme lyase.</text>
</comment>
<evidence type="ECO:0000313" key="7">
    <source>
        <dbReference type="EMBL" id="MDW5593122.1"/>
    </source>
</evidence>
<dbReference type="RefSeq" id="WP_318595384.1">
    <property type="nucleotide sequence ID" value="NZ_JAWSTH010000003.1"/>
</dbReference>
<evidence type="ECO:0000256" key="4">
    <source>
        <dbReference type="ARBA" id="ARBA00023004"/>
    </source>
</evidence>
<dbReference type="EMBL" id="JAWSTH010000003">
    <property type="protein sequence ID" value="MDW5593122.1"/>
    <property type="molecule type" value="Genomic_DNA"/>
</dbReference>
<keyword evidence="4 5" id="KW-0408">Iron</keyword>
<dbReference type="InterPro" id="IPR005616">
    <property type="entry name" value="CcmH/CycL/Ccl2/NrfF_N"/>
</dbReference>
<dbReference type="Gene3D" id="1.10.8.640">
    <property type="entry name" value="Cytochrome C biogenesis protein"/>
    <property type="match status" value="1"/>
</dbReference>
<evidence type="ECO:0000256" key="3">
    <source>
        <dbReference type="ARBA" id="ARBA00022723"/>
    </source>
</evidence>
<feature type="signal peptide" evidence="5">
    <location>
        <begin position="1"/>
        <end position="28"/>
    </location>
</feature>
<evidence type="ECO:0000313" key="8">
    <source>
        <dbReference type="Proteomes" id="UP001284601"/>
    </source>
</evidence>
<name>A0ABU4HK99_9ACTN</name>
<keyword evidence="5" id="KW-1133">Transmembrane helix</keyword>
<organism evidence="7 8">
    <name type="scientific">Conexibacter stalactiti</name>
    <dbReference type="NCBI Taxonomy" id="1940611"/>
    <lineage>
        <taxon>Bacteria</taxon>
        <taxon>Bacillati</taxon>
        <taxon>Actinomycetota</taxon>
        <taxon>Thermoleophilia</taxon>
        <taxon>Solirubrobacterales</taxon>
        <taxon>Conexibacteraceae</taxon>
        <taxon>Conexibacter</taxon>
    </lineage>
</organism>
<evidence type="ECO:0000256" key="1">
    <source>
        <dbReference type="ARBA" id="ARBA00010342"/>
    </source>
</evidence>
<dbReference type="Proteomes" id="UP001284601">
    <property type="component" value="Unassembled WGS sequence"/>
</dbReference>
<keyword evidence="8" id="KW-1185">Reference proteome</keyword>
<dbReference type="Pfam" id="PF03918">
    <property type="entry name" value="CcmH"/>
    <property type="match status" value="1"/>
</dbReference>
<accession>A0ABU4HK99</accession>
<evidence type="ECO:0000256" key="5">
    <source>
        <dbReference type="RuleBase" id="RU364112"/>
    </source>
</evidence>
<keyword evidence="5" id="KW-0812">Transmembrane</keyword>
<feature type="chain" id="PRO_5044993589" description="Cytochrome c-type biogenesis protein" evidence="5">
    <location>
        <begin position="29"/>
        <end position="165"/>
    </location>
</feature>
<sequence length="165" mass="17910">MRRLLALAALLLTLAGTTALTTASPAFAQETEQAPKTSLYEIERQVMCVTCRTSLSVAGGPQADRQRDLIKSLIAEGKDSEQIKDALVLEYGQAVLALPEDDGFNIAVYLVPVLVVLAALVLAALFLPRWRRHARAVAGAQQGPLEPELNAADARRLDDDLKRYD</sequence>
<evidence type="ECO:0000256" key="2">
    <source>
        <dbReference type="ARBA" id="ARBA00022617"/>
    </source>
</evidence>
<keyword evidence="5" id="KW-0472">Membrane</keyword>
<reference evidence="8" key="1">
    <citation type="submission" date="2023-07" db="EMBL/GenBank/DDBJ databases">
        <title>Conexibacter stalactiti sp. nov., isolated from stalactites in a lava cave and emended description of the genus Conexibacter.</title>
        <authorList>
            <person name="Lee S.D."/>
        </authorList>
    </citation>
    <scope>NUCLEOTIDE SEQUENCE [LARGE SCALE GENOMIC DNA]</scope>
    <source>
        <strain evidence="8">KCTC 39840</strain>
    </source>
</reference>
<evidence type="ECO:0000259" key="6">
    <source>
        <dbReference type="Pfam" id="PF03918"/>
    </source>
</evidence>
<comment type="caution">
    <text evidence="7">The sequence shown here is derived from an EMBL/GenBank/DDBJ whole genome shotgun (WGS) entry which is preliminary data.</text>
</comment>